<name>A0A1T4QHB5_9ACTN</name>
<dbReference type="InterPro" id="IPR045393">
    <property type="entry name" value="DUF6518"/>
</dbReference>
<keyword evidence="1" id="KW-1133">Transmembrane helix</keyword>
<keyword evidence="1" id="KW-0472">Membrane</keyword>
<organism evidence="2 3">
    <name type="scientific">Marinactinospora thermotolerans DSM 45154</name>
    <dbReference type="NCBI Taxonomy" id="1122192"/>
    <lineage>
        <taxon>Bacteria</taxon>
        <taxon>Bacillati</taxon>
        <taxon>Actinomycetota</taxon>
        <taxon>Actinomycetes</taxon>
        <taxon>Streptosporangiales</taxon>
        <taxon>Nocardiopsidaceae</taxon>
        <taxon>Marinactinospora</taxon>
    </lineage>
</organism>
<gene>
    <name evidence="2" type="ORF">SAMN02745673_02212</name>
</gene>
<keyword evidence="1" id="KW-0812">Transmembrane</keyword>
<feature type="transmembrane region" description="Helical" evidence="1">
    <location>
        <begin position="96"/>
        <end position="117"/>
    </location>
</feature>
<reference evidence="2 3" key="1">
    <citation type="submission" date="2017-02" db="EMBL/GenBank/DDBJ databases">
        <authorList>
            <person name="Peterson S.W."/>
        </authorList>
    </citation>
    <scope>NUCLEOTIDE SEQUENCE [LARGE SCALE GENOMIC DNA]</scope>
    <source>
        <strain evidence="2 3">DSM 45154</strain>
    </source>
</reference>
<evidence type="ECO:0000313" key="3">
    <source>
        <dbReference type="Proteomes" id="UP000190637"/>
    </source>
</evidence>
<dbReference type="RefSeq" id="WP_235000914.1">
    <property type="nucleotide sequence ID" value="NZ_FUWS01000005.1"/>
</dbReference>
<keyword evidence="3" id="KW-1185">Reference proteome</keyword>
<evidence type="ECO:0000256" key="1">
    <source>
        <dbReference type="SAM" id="Phobius"/>
    </source>
</evidence>
<evidence type="ECO:0000313" key="2">
    <source>
        <dbReference type="EMBL" id="SKA02668.1"/>
    </source>
</evidence>
<protein>
    <submittedName>
        <fullName evidence="2">Uncharacterized protein</fullName>
    </submittedName>
</protein>
<dbReference type="Pfam" id="PF20128">
    <property type="entry name" value="DUF6518"/>
    <property type="match status" value="1"/>
</dbReference>
<proteinExistence type="predicted"/>
<feature type="transmembrane region" description="Helical" evidence="1">
    <location>
        <begin position="70"/>
        <end position="89"/>
    </location>
</feature>
<sequence length="144" mass="14383">MTTSTTAPPAASPLASVAALAPAVVGGLAIGVLTSFGQGWLPSALNSLANSAGSWSVAALLLALLAPRRWAAVVAGVLALAAMMAGYDLASVLRGFSVSAGVTLFWVTAAVVVGPFLGGDGPRPAVPDGLRPLRRRPAERGARR</sequence>
<dbReference type="EMBL" id="FUWS01000005">
    <property type="protein sequence ID" value="SKA02668.1"/>
    <property type="molecule type" value="Genomic_DNA"/>
</dbReference>
<feature type="transmembrane region" description="Helical" evidence="1">
    <location>
        <begin position="45"/>
        <end position="64"/>
    </location>
</feature>
<feature type="transmembrane region" description="Helical" evidence="1">
    <location>
        <begin position="12"/>
        <end position="33"/>
    </location>
</feature>
<dbReference type="AlphaFoldDB" id="A0A1T4QHB5"/>
<accession>A0A1T4QHB5</accession>
<dbReference type="Proteomes" id="UP000190637">
    <property type="component" value="Unassembled WGS sequence"/>
</dbReference>